<reference evidence="2" key="2">
    <citation type="submission" date="2021-09" db="EMBL/GenBank/DDBJ databases">
        <authorList>
            <person name="Jia N."/>
            <person name="Wang J."/>
            <person name="Shi W."/>
            <person name="Du L."/>
            <person name="Sun Y."/>
            <person name="Zhan W."/>
            <person name="Jiang J."/>
            <person name="Wang Q."/>
            <person name="Zhang B."/>
            <person name="Ji P."/>
            <person name="Sakyi L.B."/>
            <person name="Cui X."/>
            <person name="Yuan T."/>
            <person name="Jiang B."/>
            <person name="Yang W."/>
            <person name="Lam T.T.-Y."/>
            <person name="Chang Q."/>
            <person name="Ding S."/>
            <person name="Wang X."/>
            <person name="Zhu J."/>
            <person name="Ruan X."/>
            <person name="Zhao L."/>
            <person name="Wei J."/>
            <person name="Que T."/>
            <person name="Du C."/>
            <person name="Cheng J."/>
            <person name="Dai P."/>
            <person name="Han X."/>
            <person name="Huang E."/>
            <person name="Gao Y."/>
            <person name="Liu J."/>
            <person name="Shao H."/>
            <person name="Ye R."/>
            <person name="Li L."/>
            <person name="Wei W."/>
            <person name="Wang X."/>
            <person name="Wang C."/>
            <person name="Huo Q."/>
            <person name="Li W."/>
            <person name="Guo W."/>
            <person name="Chen H."/>
            <person name="Chen S."/>
            <person name="Zhou L."/>
            <person name="Zhou L."/>
            <person name="Ni X."/>
            <person name="Tian J."/>
            <person name="Zhou Y."/>
            <person name="Sheng Y."/>
            <person name="Liu T."/>
            <person name="Pan Y."/>
            <person name="Xia L."/>
            <person name="Li J."/>
            <person name="Zhao F."/>
            <person name="Cao W."/>
        </authorList>
    </citation>
    <scope>NUCLEOTIDE SEQUENCE</scope>
    <source>
        <strain evidence="2">Rsan-2018</strain>
        <tissue evidence="2">Larvae</tissue>
    </source>
</reference>
<dbReference type="AlphaFoldDB" id="A0A9D4PCA6"/>
<dbReference type="EMBL" id="JABSTV010001255">
    <property type="protein sequence ID" value="KAH7935226.1"/>
    <property type="molecule type" value="Genomic_DNA"/>
</dbReference>
<gene>
    <name evidence="2" type="ORF">HPB52_004814</name>
</gene>
<reference evidence="2" key="1">
    <citation type="journal article" date="2020" name="Cell">
        <title>Large-Scale Comparative Analyses of Tick Genomes Elucidate Their Genetic Diversity and Vector Capacities.</title>
        <authorList>
            <consortium name="Tick Genome and Microbiome Consortium (TIGMIC)"/>
            <person name="Jia N."/>
            <person name="Wang J."/>
            <person name="Shi W."/>
            <person name="Du L."/>
            <person name="Sun Y."/>
            <person name="Zhan W."/>
            <person name="Jiang J.F."/>
            <person name="Wang Q."/>
            <person name="Zhang B."/>
            <person name="Ji P."/>
            <person name="Bell-Sakyi L."/>
            <person name="Cui X.M."/>
            <person name="Yuan T.T."/>
            <person name="Jiang B.G."/>
            <person name="Yang W.F."/>
            <person name="Lam T.T."/>
            <person name="Chang Q.C."/>
            <person name="Ding S.J."/>
            <person name="Wang X.J."/>
            <person name="Zhu J.G."/>
            <person name="Ruan X.D."/>
            <person name="Zhao L."/>
            <person name="Wei J.T."/>
            <person name="Ye R.Z."/>
            <person name="Que T.C."/>
            <person name="Du C.H."/>
            <person name="Zhou Y.H."/>
            <person name="Cheng J.X."/>
            <person name="Dai P.F."/>
            <person name="Guo W.B."/>
            <person name="Han X.H."/>
            <person name="Huang E.J."/>
            <person name="Li L.F."/>
            <person name="Wei W."/>
            <person name="Gao Y.C."/>
            <person name="Liu J.Z."/>
            <person name="Shao H.Z."/>
            <person name="Wang X."/>
            <person name="Wang C.C."/>
            <person name="Yang T.C."/>
            <person name="Huo Q.B."/>
            <person name="Li W."/>
            <person name="Chen H.Y."/>
            <person name="Chen S.E."/>
            <person name="Zhou L.G."/>
            <person name="Ni X.B."/>
            <person name="Tian J.H."/>
            <person name="Sheng Y."/>
            <person name="Liu T."/>
            <person name="Pan Y.S."/>
            <person name="Xia L.Y."/>
            <person name="Li J."/>
            <person name="Zhao F."/>
            <person name="Cao W.C."/>
        </authorList>
    </citation>
    <scope>NUCLEOTIDE SEQUENCE</scope>
    <source>
        <strain evidence="2">Rsan-2018</strain>
    </source>
</reference>
<organism evidence="2 3">
    <name type="scientific">Rhipicephalus sanguineus</name>
    <name type="common">Brown dog tick</name>
    <name type="synonym">Ixodes sanguineus</name>
    <dbReference type="NCBI Taxonomy" id="34632"/>
    <lineage>
        <taxon>Eukaryota</taxon>
        <taxon>Metazoa</taxon>
        <taxon>Ecdysozoa</taxon>
        <taxon>Arthropoda</taxon>
        <taxon>Chelicerata</taxon>
        <taxon>Arachnida</taxon>
        <taxon>Acari</taxon>
        <taxon>Parasitiformes</taxon>
        <taxon>Ixodida</taxon>
        <taxon>Ixodoidea</taxon>
        <taxon>Ixodidae</taxon>
        <taxon>Rhipicephalinae</taxon>
        <taxon>Rhipicephalus</taxon>
        <taxon>Rhipicephalus</taxon>
    </lineage>
</organism>
<accession>A0A9D4PCA6</accession>
<dbReference type="Proteomes" id="UP000821837">
    <property type="component" value="Unassembled WGS sequence"/>
</dbReference>
<sequence length="151" mass="15511">MVLALQQSALSGAEEPPPPYTPGYYDPTTGLPYQAAPGGGDCWAGSSVRQRVAPSCPSGPPLVRGVPQPATAGAAVYAVAATAPAPRRGARDVTVALASLGGVARGRGAPCWSHGRSADRMTLLVVRHRTTGRAFDSTATRPLRPWRPASA</sequence>
<evidence type="ECO:0000313" key="2">
    <source>
        <dbReference type="EMBL" id="KAH7935226.1"/>
    </source>
</evidence>
<feature type="region of interest" description="Disordered" evidence="1">
    <location>
        <begin position="7"/>
        <end position="27"/>
    </location>
</feature>
<comment type="caution">
    <text evidence="2">The sequence shown here is derived from an EMBL/GenBank/DDBJ whole genome shotgun (WGS) entry which is preliminary data.</text>
</comment>
<protein>
    <submittedName>
        <fullName evidence="2">Uncharacterized protein</fullName>
    </submittedName>
</protein>
<proteinExistence type="predicted"/>
<keyword evidence="3" id="KW-1185">Reference proteome</keyword>
<evidence type="ECO:0000313" key="3">
    <source>
        <dbReference type="Proteomes" id="UP000821837"/>
    </source>
</evidence>
<evidence type="ECO:0000256" key="1">
    <source>
        <dbReference type="SAM" id="MobiDB-lite"/>
    </source>
</evidence>
<name>A0A9D4PCA6_RHISA</name>